<accession>A0A7W7Z9D0</accession>
<evidence type="ECO:0000313" key="3">
    <source>
        <dbReference type="EMBL" id="MBB5055588.1"/>
    </source>
</evidence>
<dbReference type="SUPFAM" id="SSF53850">
    <property type="entry name" value="Periplasmic binding protein-like II"/>
    <property type="match status" value="1"/>
</dbReference>
<protein>
    <submittedName>
        <fullName evidence="3">Uncharacterized protein</fullName>
    </submittedName>
</protein>
<evidence type="ECO:0000256" key="2">
    <source>
        <dbReference type="SAM" id="SignalP"/>
    </source>
</evidence>
<name>A0A7W7Z9D0_9BACT</name>
<comment type="caution">
    <text evidence="3">The sequence shown here is derived from an EMBL/GenBank/DDBJ whole genome shotgun (WGS) entry which is preliminary data.</text>
</comment>
<dbReference type="EMBL" id="JACHIP010000001">
    <property type="protein sequence ID" value="MBB5055588.1"/>
    <property type="molecule type" value="Genomic_DNA"/>
</dbReference>
<feature type="region of interest" description="Disordered" evidence="1">
    <location>
        <begin position="567"/>
        <end position="586"/>
    </location>
</feature>
<sequence length="586" mass="59950">MKMFKSLAMGCLAGAALSFTGTAHAASTYQLKVLEAGSSAQYGVFAEAAYQLAKLDGSAKHYTVNSVAKIHDARSTSIADEGGNIWVVWSETTGNVWAYISVDSTVGVRAFEALAILSFPTPAPAAGNALPVWDDASADTVLPALVTTLLHAGPRITAANTDIRPEDALFATKRSLAALNTTDYSGLGYAGTVAGIGTPIKSGVSGSTSTATPVLFALGGTDPIKSSQTAPTPITLPIGAAPIVFIANKSNTATGHLGNASVANVAVKTTNKALTLFGGDECDASVVGGAASVPVTVLLREPLSGTMNTTEFTDFRFRTTTSGGTTSQEKGVNPAVAGNNGLNKACTTVGGVAGTRIRAIGTGQVVSQVNTVADSIGYAFFSYEALNTKTGGNAVNVKYLTLDGVDPIQATYSTGAIPVCGTSTTFSCPNASPKSTFPNLRNGTYRSWSTYRVITDSTDQANVQAIVNKAETVADTVLPDFVPFTPQCGTTSAKDDPGLGIYRAHFSLTGITTTPTDGPLGSNVTCTIGGTRTLKTYALGGTTEAGGDVGGAVVYFNPASGVQPSVTTNNYTNQYEGQSSTLPQLP</sequence>
<organism evidence="3 4">
    <name type="scientific">Granulicella aggregans</name>
    <dbReference type="NCBI Taxonomy" id="474949"/>
    <lineage>
        <taxon>Bacteria</taxon>
        <taxon>Pseudomonadati</taxon>
        <taxon>Acidobacteriota</taxon>
        <taxon>Terriglobia</taxon>
        <taxon>Terriglobales</taxon>
        <taxon>Acidobacteriaceae</taxon>
        <taxon>Granulicella</taxon>
    </lineage>
</organism>
<reference evidence="3 4" key="1">
    <citation type="submission" date="2020-08" db="EMBL/GenBank/DDBJ databases">
        <title>Genomic Encyclopedia of Type Strains, Phase IV (KMG-V): Genome sequencing to study the core and pangenomes of soil and plant-associated prokaryotes.</title>
        <authorList>
            <person name="Whitman W."/>
        </authorList>
    </citation>
    <scope>NUCLEOTIDE SEQUENCE [LARGE SCALE GENOMIC DNA]</scope>
    <source>
        <strain evidence="3 4">M8UP14</strain>
    </source>
</reference>
<keyword evidence="2" id="KW-0732">Signal</keyword>
<feature type="chain" id="PRO_5030886560" evidence="2">
    <location>
        <begin position="26"/>
        <end position="586"/>
    </location>
</feature>
<dbReference type="RefSeq" id="WP_184213358.1">
    <property type="nucleotide sequence ID" value="NZ_JACHIP010000001.1"/>
</dbReference>
<dbReference type="AlphaFoldDB" id="A0A7W7Z9D0"/>
<keyword evidence="4" id="KW-1185">Reference proteome</keyword>
<proteinExistence type="predicted"/>
<dbReference type="Proteomes" id="UP000540989">
    <property type="component" value="Unassembled WGS sequence"/>
</dbReference>
<evidence type="ECO:0000256" key="1">
    <source>
        <dbReference type="SAM" id="MobiDB-lite"/>
    </source>
</evidence>
<evidence type="ECO:0000313" key="4">
    <source>
        <dbReference type="Proteomes" id="UP000540989"/>
    </source>
</evidence>
<gene>
    <name evidence="3" type="ORF">HDF16_000257</name>
</gene>
<feature type="signal peptide" evidence="2">
    <location>
        <begin position="1"/>
        <end position="25"/>
    </location>
</feature>